<comment type="caution">
    <text evidence="2">The sequence shown here is derived from an EMBL/GenBank/DDBJ whole genome shotgun (WGS) entry which is preliminary data.</text>
</comment>
<feature type="region of interest" description="Disordered" evidence="1">
    <location>
        <begin position="352"/>
        <end position="378"/>
    </location>
</feature>
<reference evidence="2 3" key="1">
    <citation type="submission" date="2018-08" db="EMBL/GenBank/DDBJ databases">
        <title>Aphanomyces genome sequencing and annotation.</title>
        <authorList>
            <person name="Minardi D."/>
            <person name="Oidtmann B."/>
            <person name="Van Der Giezen M."/>
            <person name="Studholme D.J."/>
        </authorList>
    </citation>
    <scope>NUCLEOTIDE SEQUENCE [LARGE SCALE GENOMIC DNA]</scope>
    <source>
        <strain evidence="2 3">Kv</strain>
    </source>
</reference>
<protein>
    <submittedName>
        <fullName evidence="2">Uncharacterized protein</fullName>
    </submittedName>
</protein>
<proteinExistence type="predicted"/>
<evidence type="ECO:0000256" key="1">
    <source>
        <dbReference type="SAM" id="MobiDB-lite"/>
    </source>
</evidence>
<feature type="compositionally biased region" description="Acidic residues" evidence="1">
    <location>
        <begin position="181"/>
        <end position="192"/>
    </location>
</feature>
<feature type="compositionally biased region" description="Basic and acidic residues" evidence="1">
    <location>
        <begin position="24"/>
        <end position="33"/>
    </location>
</feature>
<gene>
    <name evidence="2" type="ORF">DYB36_007116</name>
</gene>
<dbReference type="AlphaFoldDB" id="A0A397ADZ0"/>
<dbReference type="VEuPathDB" id="FungiDB:H257_08174"/>
<evidence type="ECO:0000313" key="3">
    <source>
        <dbReference type="Proteomes" id="UP000265427"/>
    </source>
</evidence>
<feature type="region of interest" description="Disordered" evidence="1">
    <location>
        <begin position="13"/>
        <end position="33"/>
    </location>
</feature>
<dbReference type="EMBL" id="QUSZ01006809">
    <property type="protein sequence ID" value="RHY04504.1"/>
    <property type="molecule type" value="Genomic_DNA"/>
</dbReference>
<feature type="region of interest" description="Disordered" evidence="1">
    <location>
        <begin position="158"/>
        <end position="238"/>
    </location>
</feature>
<sequence length="439" mass="49607">MTELDTLKARLREAKDKLTRRRSKGTEGGEDAHMMGHSKLWNLKLQMAMEHNYALEQRLAWEIETRNLVEQYTRQQIRQLQEILECLLRQQYQQQEQPSQCPPLSTTTASPVPRTETHRHLPFMMSSTQPNSLSPLLTEVMHVQLKFAETMQSLNESVQARESLLTPPPSTRRQRQRQDNPVDDDEDTDDDMLPMATYTHFLDKDDTPPRMHQNASASYTSPSPRPPTTFTSPMQDDVSSSLLFTSPLLGQDSVTPPTDDSKRSVHFMDDLSTPTVGRAISFHDCADDDDDSNDNMQQHVSPPAIPSPVMSPHREGRHAAPSSESSITSSALNRSSFMADFERFRESLKIVASSTSTPPPDQQPRAPLPSTSSTSSAYYPNPVVVSTHSYSKKAEWSLEVQRLCTERALLQLEQRGTPTQLKQLDIEIAYARSQVVKFT</sequence>
<feature type="compositionally biased region" description="Low complexity" evidence="1">
    <location>
        <begin position="363"/>
        <end position="376"/>
    </location>
</feature>
<name>A0A397ADZ0_APHAT</name>
<evidence type="ECO:0000313" key="2">
    <source>
        <dbReference type="EMBL" id="RHY04504.1"/>
    </source>
</evidence>
<dbReference type="Proteomes" id="UP000265427">
    <property type="component" value="Unassembled WGS sequence"/>
</dbReference>
<organism evidence="2 3">
    <name type="scientific">Aphanomyces astaci</name>
    <name type="common">Crayfish plague agent</name>
    <dbReference type="NCBI Taxonomy" id="112090"/>
    <lineage>
        <taxon>Eukaryota</taxon>
        <taxon>Sar</taxon>
        <taxon>Stramenopiles</taxon>
        <taxon>Oomycota</taxon>
        <taxon>Saprolegniomycetes</taxon>
        <taxon>Saprolegniales</taxon>
        <taxon>Verrucalvaceae</taxon>
        <taxon>Aphanomyces</taxon>
    </lineage>
</organism>
<accession>A0A397ADZ0</accession>
<feature type="region of interest" description="Disordered" evidence="1">
    <location>
        <begin position="287"/>
        <end position="331"/>
    </location>
</feature>
<feature type="compositionally biased region" description="Low complexity" evidence="1">
    <location>
        <begin position="216"/>
        <end position="233"/>
    </location>
</feature>